<evidence type="ECO:0000313" key="8">
    <source>
        <dbReference type="Proteomes" id="UP000504638"/>
    </source>
</evidence>
<dbReference type="SUPFAM" id="SSF69593">
    <property type="entry name" value="Glycerol-3-phosphate (1)-acyltransferase"/>
    <property type="match status" value="1"/>
</dbReference>
<dbReference type="EC" id="2.3.1.51" evidence="4"/>
<comment type="similarity">
    <text evidence="1 4">Belongs to the 1-acyl-sn-glycerol-3-phosphate acyltransferase family.</text>
</comment>
<dbReference type="PANTHER" id="PTHR10434:SF11">
    <property type="entry name" value="1-ACYL-SN-GLYCEROL-3-PHOSPHATE ACYLTRANSFERASE"/>
    <property type="match status" value="1"/>
</dbReference>
<comment type="domain">
    <text evidence="4">The HXXXXD motif is essential for acyltransferase activity and may constitute the binding site for the phosphate moiety of the glycerol-3-phosphate.</text>
</comment>
<dbReference type="RefSeq" id="XP_033538105.1">
    <property type="nucleotide sequence ID" value="XM_033676942.1"/>
</dbReference>
<keyword evidence="2 4" id="KW-0808">Transferase</keyword>
<dbReference type="Pfam" id="PF01553">
    <property type="entry name" value="Acyltransferase"/>
    <property type="match status" value="1"/>
</dbReference>
<evidence type="ECO:0000256" key="3">
    <source>
        <dbReference type="ARBA" id="ARBA00023315"/>
    </source>
</evidence>
<protein>
    <recommendedName>
        <fullName evidence="4">1-acyl-sn-glycerol-3-phosphate acyltransferase</fullName>
        <ecNumber evidence="4">2.3.1.51</ecNumber>
    </recommendedName>
</protein>
<evidence type="ECO:0000256" key="5">
    <source>
        <dbReference type="SAM" id="Phobius"/>
    </source>
</evidence>
<dbReference type="CDD" id="cd07989">
    <property type="entry name" value="LPLAT_AGPAT-like"/>
    <property type="match status" value="1"/>
</dbReference>
<evidence type="ECO:0000259" key="6">
    <source>
        <dbReference type="SMART" id="SM00563"/>
    </source>
</evidence>
<keyword evidence="3 4" id="KW-0012">Acyltransferase</keyword>
<dbReference type="GeneID" id="54417512"/>
<comment type="catalytic activity">
    <reaction evidence="4">
        <text>a 1-acyl-sn-glycero-3-phosphate + an acyl-CoA = a 1,2-diacyl-sn-glycero-3-phosphate + CoA</text>
        <dbReference type="Rhea" id="RHEA:19709"/>
        <dbReference type="ChEBI" id="CHEBI:57287"/>
        <dbReference type="ChEBI" id="CHEBI:57970"/>
        <dbReference type="ChEBI" id="CHEBI:58342"/>
        <dbReference type="ChEBI" id="CHEBI:58608"/>
        <dbReference type="EC" id="2.3.1.51"/>
    </reaction>
</comment>
<reference evidence="7 9" key="1">
    <citation type="submission" date="2020-01" db="EMBL/GenBank/DDBJ databases">
        <authorList>
            <consortium name="DOE Joint Genome Institute"/>
            <person name="Haridas S."/>
            <person name="Albert R."/>
            <person name="Binder M."/>
            <person name="Bloem J."/>
            <person name="Labutti K."/>
            <person name="Salamov A."/>
            <person name="Andreopoulos B."/>
            <person name="Baker S.E."/>
            <person name="Barry K."/>
            <person name="Bills G."/>
            <person name="Bluhm B.H."/>
            <person name="Cannon C."/>
            <person name="Castanera R."/>
            <person name="Culley D.E."/>
            <person name="Daum C."/>
            <person name="Ezra D."/>
            <person name="Gonzalez J.B."/>
            <person name="Henrissat B."/>
            <person name="Kuo A."/>
            <person name="Liang C."/>
            <person name="Lipzen A."/>
            <person name="Lutzoni F."/>
            <person name="Magnuson J."/>
            <person name="Mondo S."/>
            <person name="Nolan M."/>
            <person name="Ohm R."/>
            <person name="Pangilinan J."/>
            <person name="Park H.-J."/>
            <person name="Ramirez L."/>
            <person name="Alfaro M."/>
            <person name="Sun H."/>
            <person name="Tritt A."/>
            <person name="Yoshinaga Y."/>
            <person name="Zwiers L.-H."/>
            <person name="Turgeon B.G."/>
            <person name="Goodwin S.B."/>
            <person name="Spatafora J.W."/>
            <person name="Crous P.W."/>
            <person name="Grigoriev I.V."/>
        </authorList>
    </citation>
    <scope>NUCLEOTIDE SEQUENCE</scope>
    <source>
        <strain evidence="7 9">CBS 781.70</strain>
    </source>
</reference>
<keyword evidence="4" id="KW-1208">Phospholipid metabolism</keyword>
<evidence type="ECO:0000313" key="7">
    <source>
        <dbReference type="EMBL" id="KAF1816474.1"/>
    </source>
</evidence>
<reference evidence="9" key="2">
    <citation type="submission" date="2020-04" db="EMBL/GenBank/DDBJ databases">
        <authorList>
            <consortium name="NCBI Genome Project"/>
        </authorList>
    </citation>
    <scope>NUCLEOTIDE SEQUENCE</scope>
    <source>
        <strain evidence="9">CBS 781.70</strain>
    </source>
</reference>
<feature type="transmembrane region" description="Helical" evidence="5">
    <location>
        <begin position="68"/>
        <end position="93"/>
    </location>
</feature>
<dbReference type="SMART" id="SM00563">
    <property type="entry name" value="PlsC"/>
    <property type="match status" value="1"/>
</dbReference>
<feature type="domain" description="Phospholipid/glycerol acyltransferase" evidence="6">
    <location>
        <begin position="149"/>
        <end position="266"/>
    </location>
</feature>
<dbReference type="AlphaFoldDB" id="A0A6G1GEL8"/>
<keyword evidence="8" id="KW-1185">Reference proteome</keyword>
<dbReference type="Proteomes" id="UP000504638">
    <property type="component" value="Unplaced"/>
</dbReference>
<reference evidence="9" key="3">
    <citation type="submission" date="2025-04" db="UniProtKB">
        <authorList>
            <consortium name="RefSeq"/>
        </authorList>
    </citation>
    <scope>IDENTIFICATION</scope>
    <source>
        <strain evidence="9">CBS 781.70</strain>
    </source>
</reference>
<keyword evidence="5" id="KW-0472">Membrane</keyword>
<dbReference type="PANTHER" id="PTHR10434">
    <property type="entry name" value="1-ACYL-SN-GLYCEROL-3-PHOSPHATE ACYLTRANSFERASE"/>
    <property type="match status" value="1"/>
</dbReference>
<name>A0A6G1GEL8_9PEZI</name>
<keyword evidence="5" id="KW-1133">Transmembrane helix</keyword>
<keyword evidence="4" id="KW-0443">Lipid metabolism</keyword>
<dbReference type="GO" id="GO:0016020">
    <property type="term" value="C:membrane"/>
    <property type="evidence" value="ECO:0007669"/>
    <property type="project" value="InterPro"/>
</dbReference>
<organism evidence="7">
    <name type="scientific">Eremomyces bilateralis CBS 781.70</name>
    <dbReference type="NCBI Taxonomy" id="1392243"/>
    <lineage>
        <taxon>Eukaryota</taxon>
        <taxon>Fungi</taxon>
        <taxon>Dikarya</taxon>
        <taxon>Ascomycota</taxon>
        <taxon>Pezizomycotina</taxon>
        <taxon>Dothideomycetes</taxon>
        <taxon>Dothideomycetes incertae sedis</taxon>
        <taxon>Eremomycetales</taxon>
        <taxon>Eremomycetaceae</taxon>
        <taxon>Eremomyces</taxon>
    </lineage>
</organism>
<dbReference type="InterPro" id="IPR004552">
    <property type="entry name" value="AGP_acyltrans"/>
</dbReference>
<dbReference type="InterPro" id="IPR002123">
    <property type="entry name" value="Plipid/glycerol_acylTrfase"/>
</dbReference>
<dbReference type="GO" id="GO:0006654">
    <property type="term" value="P:phosphatidic acid biosynthetic process"/>
    <property type="evidence" value="ECO:0007669"/>
    <property type="project" value="TreeGrafter"/>
</dbReference>
<dbReference type="GO" id="GO:0003841">
    <property type="term" value="F:1-acylglycerol-3-phosphate O-acyltransferase activity"/>
    <property type="evidence" value="ECO:0007669"/>
    <property type="project" value="UniProtKB-UniRule"/>
</dbReference>
<dbReference type="GO" id="GO:0005783">
    <property type="term" value="C:endoplasmic reticulum"/>
    <property type="evidence" value="ECO:0007669"/>
    <property type="project" value="TreeGrafter"/>
</dbReference>
<evidence type="ECO:0000256" key="1">
    <source>
        <dbReference type="ARBA" id="ARBA00008655"/>
    </source>
</evidence>
<keyword evidence="5" id="KW-0812">Transmembrane</keyword>
<accession>A0A6G1GEL8</accession>
<dbReference type="EMBL" id="ML975150">
    <property type="protein sequence ID" value="KAF1816474.1"/>
    <property type="molecule type" value="Genomic_DNA"/>
</dbReference>
<dbReference type="OrthoDB" id="202234at2759"/>
<keyword evidence="4" id="KW-0444">Lipid biosynthesis</keyword>
<sequence>MANLLAPLVVFLTLSLLIIALLHLLSFITNAMSRRLDPSPSPTHSNGSLSKRPSPELPPIVHSDPFKFYAGLLTSLLLLIVAASYGAISSILLRLFGLGGLSQWTTARAFKWMMGLSTGIWFEVLNANGGKEVREDGKGDDWLNGTRPAVFLGNHQSELDILMLGAMFPKYCSVTSKRSLMWYPFLGWFMALSKTVFIDRANRQSAIAAFDGAAHTMRVHRQSVFIFPEGTRSYPDHAMLLPFKKGAFHLAVQAQVPIVPVAVANYANVVDVRRQIFRAGRIPVRVMEPVETRGLGQEDVGALMERVREGMLREIEELTRL</sequence>
<dbReference type="NCBIfam" id="TIGR00530">
    <property type="entry name" value="AGP_acyltrn"/>
    <property type="match status" value="1"/>
</dbReference>
<gene>
    <name evidence="7 9" type="ORF">P152DRAFT_409397</name>
</gene>
<evidence type="ECO:0000256" key="2">
    <source>
        <dbReference type="ARBA" id="ARBA00022679"/>
    </source>
</evidence>
<evidence type="ECO:0000313" key="9">
    <source>
        <dbReference type="RefSeq" id="XP_033538105.1"/>
    </source>
</evidence>
<keyword evidence="4" id="KW-0594">Phospholipid biosynthesis</keyword>
<feature type="non-terminal residue" evidence="7">
    <location>
        <position position="321"/>
    </location>
</feature>
<evidence type="ECO:0000256" key="4">
    <source>
        <dbReference type="RuleBase" id="RU361267"/>
    </source>
</evidence>
<proteinExistence type="inferred from homology"/>